<evidence type="ECO:0000256" key="4">
    <source>
        <dbReference type="ARBA" id="ARBA00023242"/>
    </source>
</evidence>
<dbReference type="EMBL" id="VBQZ03000126">
    <property type="protein sequence ID" value="MXQ95085.1"/>
    <property type="molecule type" value="Genomic_DNA"/>
</dbReference>
<feature type="compositionally biased region" description="Low complexity" evidence="6">
    <location>
        <begin position="272"/>
        <end position="287"/>
    </location>
</feature>
<dbReference type="PANTHER" id="PTHR45789">
    <property type="entry name" value="FI18025P1"/>
    <property type="match status" value="1"/>
</dbReference>
<evidence type="ECO:0000313" key="9">
    <source>
        <dbReference type="Proteomes" id="UP000322234"/>
    </source>
</evidence>
<dbReference type="AlphaFoldDB" id="A0A6B0RZC6"/>
<name>A0A6B0RZC6_9CETA</name>
<dbReference type="Pfam" id="PF00505">
    <property type="entry name" value="HMG_box"/>
    <property type="match status" value="1"/>
</dbReference>
<sequence length="592" mass="64567">MSMRSPGSAQLVLDEVGTMVNCTVKAEGKKEPCYEDPQGSATAAESQPGDPARTPQNGADPQAPAQVPSTLLGPLGQGPQPASAAPMCVPIPLEDGPGITRGSWGDRDIQCVSQDSSSLENSESPEPRRPGGSEAASGSQEKLDFNRNLKEVVPAIEKLLSSGWKEKFLGRSSVETKDVKGEGPLFLCPQQVNMPYVMIPAFPPSHQPLPVTPDSQLALPIQPIPCKPVEYPLQLLHSPPAPVVKRPGALPAHHPLQEPSQPLNLTAKPKASELPNSSSSPNLKLSNCGPRPPSHGAPTLDLQANPPSLPLGFLGEGDAVTKAIQDARQLLHGHSGALDTSPSAPFRKDLISVDTSPAKERLEDSCVHPLEEAMLGCDMDGSRHFPESRNSSHIKRPMNAFMVWAKDERRKILQAFPDMHNSSISKILGSRWKSMSNQEKQPYYEEQARLSRQHLEKYPDYKYKPRPKRTCIVEGKRLRVGEYKALMRTRRQDARQSYATPQQTSQVQMSPSEVLYPRVAGVPLAQPLVEHCVPRGLDPNMPVIVNTCSLREEGEGTEDRHSAADGEVYRYSEDEDSEGEEKSDGELVVLTD</sequence>
<keyword evidence="2 5" id="KW-0238">DNA-binding</keyword>
<dbReference type="PANTHER" id="PTHR45789:SF4">
    <property type="entry name" value="TRANSCRIPTION FACTOR SOX-13"/>
    <property type="match status" value="1"/>
</dbReference>
<protein>
    <recommendedName>
        <fullName evidence="7">HMG box domain-containing protein</fullName>
    </recommendedName>
</protein>
<dbReference type="GO" id="GO:0000981">
    <property type="term" value="F:DNA-binding transcription factor activity, RNA polymerase II-specific"/>
    <property type="evidence" value="ECO:0007669"/>
    <property type="project" value="TreeGrafter"/>
</dbReference>
<keyword evidence="9" id="KW-1185">Reference proteome</keyword>
<dbReference type="GO" id="GO:0045165">
    <property type="term" value="P:cell fate commitment"/>
    <property type="evidence" value="ECO:0007669"/>
    <property type="project" value="TreeGrafter"/>
</dbReference>
<dbReference type="InterPro" id="IPR009071">
    <property type="entry name" value="HMG_box_dom"/>
</dbReference>
<feature type="region of interest" description="Disordered" evidence="6">
    <location>
        <begin position="551"/>
        <end position="592"/>
    </location>
</feature>
<gene>
    <name evidence="8" type="ORF">E5288_WYG010477</name>
</gene>
<dbReference type="GO" id="GO:0000978">
    <property type="term" value="F:RNA polymerase II cis-regulatory region sequence-specific DNA binding"/>
    <property type="evidence" value="ECO:0007669"/>
    <property type="project" value="TreeGrafter"/>
</dbReference>
<feature type="compositionally biased region" description="Polar residues" evidence="6">
    <location>
        <begin position="495"/>
        <end position="511"/>
    </location>
</feature>
<evidence type="ECO:0000259" key="7">
    <source>
        <dbReference type="PROSITE" id="PS50118"/>
    </source>
</evidence>
<evidence type="ECO:0000256" key="6">
    <source>
        <dbReference type="SAM" id="MobiDB-lite"/>
    </source>
</evidence>
<dbReference type="CDD" id="cd22030">
    <property type="entry name" value="HMG-box_SoxD"/>
    <property type="match status" value="1"/>
</dbReference>
<evidence type="ECO:0000256" key="2">
    <source>
        <dbReference type="ARBA" id="ARBA00023125"/>
    </source>
</evidence>
<evidence type="ECO:0000313" key="8">
    <source>
        <dbReference type="EMBL" id="MXQ95085.1"/>
    </source>
</evidence>
<feature type="region of interest" description="Disordered" evidence="6">
    <location>
        <begin position="491"/>
        <end position="511"/>
    </location>
</feature>
<feature type="region of interest" description="Disordered" evidence="6">
    <location>
        <begin position="244"/>
        <end position="302"/>
    </location>
</feature>
<dbReference type="SMART" id="SM00398">
    <property type="entry name" value="HMG"/>
    <property type="match status" value="1"/>
</dbReference>
<dbReference type="PROSITE" id="PS50118">
    <property type="entry name" value="HMG_BOX_2"/>
    <property type="match status" value="1"/>
</dbReference>
<keyword evidence="1" id="KW-0805">Transcription regulation</keyword>
<dbReference type="FunFam" id="1.10.30.10:FF:000003">
    <property type="entry name" value="Putative transcription factor SOX-6"/>
    <property type="match status" value="1"/>
</dbReference>
<feature type="region of interest" description="Disordered" evidence="6">
    <location>
        <begin position="26"/>
        <end position="143"/>
    </location>
</feature>
<dbReference type="GO" id="GO:0005634">
    <property type="term" value="C:nucleus"/>
    <property type="evidence" value="ECO:0007669"/>
    <property type="project" value="UniProtKB-UniRule"/>
</dbReference>
<keyword evidence="3" id="KW-0804">Transcription</keyword>
<keyword evidence="4 5" id="KW-0539">Nucleus</keyword>
<comment type="caution">
    <text evidence="8">The sequence shown here is derived from an EMBL/GenBank/DDBJ whole genome shotgun (WGS) entry which is preliminary data.</text>
</comment>
<feature type="domain" description="HMG box" evidence="7">
    <location>
        <begin position="394"/>
        <end position="462"/>
    </location>
</feature>
<dbReference type="InterPro" id="IPR051356">
    <property type="entry name" value="SOX/SOX-like_TF"/>
</dbReference>
<feature type="compositionally biased region" description="Basic and acidic residues" evidence="6">
    <location>
        <begin position="551"/>
        <end position="572"/>
    </location>
</feature>
<evidence type="ECO:0000256" key="1">
    <source>
        <dbReference type="ARBA" id="ARBA00023015"/>
    </source>
</evidence>
<reference evidence="8" key="1">
    <citation type="submission" date="2019-10" db="EMBL/GenBank/DDBJ databases">
        <title>The sequence and de novo assembly of the wild yak genome.</title>
        <authorList>
            <person name="Liu Y."/>
        </authorList>
    </citation>
    <scope>NUCLEOTIDE SEQUENCE [LARGE SCALE GENOMIC DNA]</scope>
    <source>
        <strain evidence="8">WY2019</strain>
    </source>
</reference>
<evidence type="ECO:0000256" key="5">
    <source>
        <dbReference type="PROSITE-ProRule" id="PRU00267"/>
    </source>
</evidence>
<evidence type="ECO:0000256" key="3">
    <source>
        <dbReference type="ARBA" id="ARBA00023163"/>
    </source>
</evidence>
<dbReference type="Gene3D" id="1.10.30.10">
    <property type="entry name" value="High mobility group box domain"/>
    <property type="match status" value="1"/>
</dbReference>
<dbReference type="InterPro" id="IPR036910">
    <property type="entry name" value="HMG_box_dom_sf"/>
</dbReference>
<dbReference type="Proteomes" id="UP000322234">
    <property type="component" value="Unassembled WGS sequence"/>
</dbReference>
<organism evidence="8 9">
    <name type="scientific">Bos mutus</name>
    <name type="common">wild yak</name>
    <dbReference type="NCBI Taxonomy" id="72004"/>
    <lineage>
        <taxon>Eukaryota</taxon>
        <taxon>Metazoa</taxon>
        <taxon>Chordata</taxon>
        <taxon>Craniata</taxon>
        <taxon>Vertebrata</taxon>
        <taxon>Euteleostomi</taxon>
        <taxon>Mammalia</taxon>
        <taxon>Eutheria</taxon>
        <taxon>Laurasiatheria</taxon>
        <taxon>Artiodactyla</taxon>
        <taxon>Ruminantia</taxon>
        <taxon>Pecora</taxon>
        <taxon>Bovidae</taxon>
        <taxon>Bovinae</taxon>
        <taxon>Bos</taxon>
    </lineage>
</organism>
<accession>A0A6B0RZC6</accession>
<feature type="DNA-binding region" description="HMG box" evidence="5">
    <location>
        <begin position="394"/>
        <end position="462"/>
    </location>
</feature>
<proteinExistence type="predicted"/>
<dbReference type="SUPFAM" id="SSF47095">
    <property type="entry name" value="HMG-box"/>
    <property type="match status" value="1"/>
</dbReference>